<evidence type="ECO:0000256" key="5">
    <source>
        <dbReference type="ARBA" id="ARBA00022801"/>
    </source>
</evidence>
<comment type="similarity">
    <text evidence="1">In the N-terminal section; belongs to the CRISPR-associated nuclease Cas3-HD family.</text>
</comment>
<dbReference type="InterPro" id="IPR011545">
    <property type="entry name" value="DEAD/DEAH_box_helicase_dom"/>
</dbReference>
<dbReference type="GO" id="GO:0004519">
    <property type="term" value="F:endonuclease activity"/>
    <property type="evidence" value="ECO:0007669"/>
    <property type="project" value="UniProtKB-KW"/>
</dbReference>
<keyword evidence="4" id="KW-0547">Nucleotide-binding</keyword>
<keyword evidence="12" id="KW-1185">Reference proteome</keyword>
<organism evidence="11 12">
    <name type="scientific">Sphingomonas qilianensis</name>
    <dbReference type="NCBI Taxonomy" id="1736690"/>
    <lineage>
        <taxon>Bacteria</taxon>
        <taxon>Pseudomonadati</taxon>
        <taxon>Pseudomonadota</taxon>
        <taxon>Alphaproteobacteria</taxon>
        <taxon>Sphingomonadales</taxon>
        <taxon>Sphingomonadaceae</taxon>
        <taxon>Sphingomonas</taxon>
    </lineage>
</organism>
<evidence type="ECO:0000259" key="9">
    <source>
        <dbReference type="PROSITE" id="PS51192"/>
    </source>
</evidence>
<evidence type="ECO:0000256" key="4">
    <source>
        <dbReference type="ARBA" id="ARBA00022741"/>
    </source>
</evidence>
<dbReference type="InterPro" id="IPR038257">
    <property type="entry name" value="CRISPR-assoc_Cas3_HD_sf"/>
</dbReference>
<comment type="similarity">
    <text evidence="2">In the central section; belongs to the CRISPR-associated helicase Cas3 family.</text>
</comment>
<dbReference type="Gene3D" id="1.10.3210.30">
    <property type="match status" value="1"/>
</dbReference>
<dbReference type="EMBL" id="JBDIMF010000002">
    <property type="protein sequence ID" value="MEN2786505.1"/>
    <property type="molecule type" value="Genomic_DNA"/>
</dbReference>
<evidence type="ECO:0000256" key="1">
    <source>
        <dbReference type="ARBA" id="ARBA00006847"/>
    </source>
</evidence>
<dbReference type="InterPro" id="IPR054712">
    <property type="entry name" value="Cas3-like_dom"/>
</dbReference>
<dbReference type="SMART" id="SM00487">
    <property type="entry name" value="DEXDc"/>
    <property type="match status" value="1"/>
</dbReference>
<proteinExistence type="inferred from homology"/>
<keyword evidence="3" id="KW-0479">Metal-binding</keyword>
<evidence type="ECO:0000313" key="11">
    <source>
        <dbReference type="EMBL" id="MEN2786505.1"/>
    </source>
</evidence>
<accession>A0ABU9XTJ6</accession>
<name>A0ABU9XTJ6_9SPHN</name>
<dbReference type="Gene3D" id="3.40.50.300">
    <property type="entry name" value="P-loop containing nucleotide triphosphate hydrolases"/>
    <property type="match status" value="2"/>
</dbReference>
<evidence type="ECO:0000313" key="12">
    <source>
        <dbReference type="Proteomes" id="UP001404104"/>
    </source>
</evidence>
<dbReference type="CDD" id="cd09641">
    <property type="entry name" value="Cas3''_I"/>
    <property type="match status" value="1"/>
</dbReference>
<dbReference type="PANTHER" id="PTHR47963">
    <property type="entry name" value="DEAD-BOX ATP-DEPENDENT RNA HELICASE 47, MITOCHONDRIAL"/>
    <property type="match status" value="1"/>
</dbReference>
<dbReference type="SUPFAM" id="SSF52540">
    <property type="entry name" value="P-loop containing nucleoside triphosphate hydrolases"/>
    <property type="match status" value="1"/>
</dbReference>
<dbReference type="InterPro" id="IPR050547">
    <property type="entry name" value="DEAD_box_RNA_helicases"/>
</dbReference>
<feature type="domain" description="Helicase ATP-binding" evidence="9">
    <location>
        <begin position="238"/>
        <end position="428"/>
    </location>
</feature>
<dbReference type="Proteomes" id="UP001404104">
    <property type="component" value="Unassembled WGS sequence"/>
</dbReference>
<keyword evidence="7" id="KW-0067">ATP-binding</keyword>
<comment type="caution">
    <text evidence="11">The sequence shown here is derived from an EMBL/GenBank/DDBJ whole genome shotgun (WGS) entry which is preliminary data.</text>
</comment>
<keyword evidence="6" id="KW-0347">Helicase</keyword>
<dbReference type="InterPro" id="IPR014001">
    <property type="entry name" value="Helicase_ATP-bd"/>
</dbReference>
<reference evidence="11 12" key="1">
    <citation type="submission" date="2024-05" db="EMBL/GenBank/DDBJ databases">
        <authorList>
            <person name="Liu Q."/>
            <person name="Xin Y.-H."/>
        </authorList>
    </citation>
    <scope>NUCLEOTIDE SEQUENCE [LARGE SCALE GENOMIC DNA]</scope>
    <source>
        <strain evidence="11 12">CGMCC 1.15349</strain>
    </source>
</reference>
<dbReference type="NCBIfam" id="TIGR01596">
    <property type="entry name" value="cas3_HD"/>
    <property type="match status" value="1"/>
</dbReference>
<dbReference type="SUPFAM" id="SSF109604">
    <property type="entry name" value="HD-domain/PDEase-like"/>
    <property type="match status" value="1"/>
</dbReference>
<evidence type="ECO:0000256" key="8">
    <source>
        <dbReference type="ARBA" id="ARBA00023118"/>
    </source>
</evidence>
<evidence type="ECO:0000259" key="10">
    <source>
        <dbReference type="PROSITE" id="PS51643"/>
    </source>
</evidence>
<dbReference type="Pfam" id="PF22590">
    <property type="entry name" value="Cas3-like_C_2"/>
    <property type="match status" value="1"/>
</dbReference>
<dbReference type="InterPro" id="IPR006483">
    <property type="entry name" value="CRISPR-assoc_Cas3_HD"/>
</dbReference>
<keyword evidence="11" id="KW-0255">Endonuclease</keyword>
<gene>
    <name evidence="11" type="ORF">ABC969_08750</name>
</gene>
<dbReference type="InterPro" id="IPR006674">
    <property type="entry name" value="HD_domain"/>
</dbReference>
<dbReference type="RefSeq" id="WP_345864288.1">
    <property type="nucleotide sequence ID" value="NZ_JBDIMF010000002.1"/>
</dbReference>
<keyword evidence="11" id="KW-0540">Nuclease</keyword>
<evidence type="ECO:0000256" key="7">
    <source>
        <dbReference type="ARBA" id="ARBA00022840"/>
    </source>
</evidence>
<dbReference type="PANTHER" id="PTHR47963:SF9">
    <property type="entry name" value="CRISPR-ASSOCIATED ENDONUCLEASE_HELICASE CAS3"/>
    <property type="match status" value="1"/>
</dbReference>
<dbReference type="Pfam" id="PF00270">
    <property type="entry name" value="DEAD"/>
    <property type="match status" value="1"/>
</dbReference>
<feature type="domain" description="HD Cas3-type" evidence="10">
    <location>
        <begin position="12"/>
        <end position="180"/>
    </location>
</feature>
<evidence type="ECO:0000256" key="3">
    <source>
        <dbReference type="ARBA" id="ARBA00022723"/>
    </source>
</evidence>
<protein>
    <submittedName>
        <fullName evidence="11">CRISPR-associated endonuclease Cas3</fullName>
    </submittedName>
</protein>
<keyword evidence="8" id="KW-0051">Antiviral defense</keyword>
<evidence type="ECO:0000256" key="6">
    <source>
        <dbReference type="ARBA" id="ARBA00022806"/>
    </source>
</evidence>
<dbReference type="PROSITE" id="PS51192">
    <property type="entry name" value="HELICASE_ATP_BIND_1"/>
    <property type="match status" value="1"/>
</dbReference>
<dbReference type="CDD" id="cd17930">
    <property type="entry name" value="DEXHc_cas3"/>
    <property type="match status" value="1"/>
</dbReference>
<evidence type="ECO:0000256" key="2">
    <source>
        <dbReference type="ARBA" id="ARBA00009046"/>
    </source>
</evidence>
<dbReference type="PROSITE" id="PS51643">
    <property type="entry name" value="HD_CAS3"/>
    <property type="match status" value="1"/>
</dbReference>
<sequence length="768" mass="83562">MPPFAHSLAGEPQHLWEPLSHHLTQVGHLARRFAAAFGAGELALAAGLLHDIGKVSIAFQAYINGADAGRGPDHSTAGAVEATRRYGASAPLAARLIAFAIAGHHAGLADGTGHRGGSLQARLEKRDLPDYAGWETQVSDLPELPQVDWQQRADYRAPAGYAEVFLGRMLFSCLVDADFLATEAFYANASGVPIERGDATPLTELRERLDRHLDKLVAGAKSSPLNSLRAEILVHARGKAAVAPGLFTMTVPTGGGKTLASLAFALDHAIAHGLDRVIYVIPYTSIIEQTAAIFKTVLGDAHVLEHHGNVEWEKSRQGDGDEGRDGLDKLRRASENWDVRIVVTTAVQFFESLHASRTGRCRKLHNLARSVIILDEAQTLPVPLLRPCIAAIDELAGHYGASVVLCTATQPAMRAQDGFKGGLHIPDDRELAPDPKGLYEALKRVTVEVLPEAVDDATIAARFAETPQMLCIVNSRRHAQDLFAAIKDLPGARHLTTLMCPAHRRAVLAELRDALKVGHPVRLVATSLIEAGVDIDFPEVWRAETGLDSVAQAAGRCNREDNRNTGRVVVFASSDHASPRQFAQQIAAMHETLRHHGDDPLGLDAVRTYFRTLYWSKGEAQLDASRTLDDKAFPILKEIAQRRIKYDFPYASITEAFRMIDDVMDPVIIPWRGGADPEEPQRLISALRGALRNKGRLPGGVLRRLQHYTVSVPTKVRAKMLATGSVQVVDKDHGDRFVVLVGGRYDAATGLALDEYAADPKDLMFGPF</sequence>
<dbReference type="Pfam" id="PF01966">
    <property type="entry name" value="HD"/>
    <property type="match status" value="1"/>
</dbReference>
<dbReference type="InterPro" id="IPR027417">
    <property type="entry name" value="P-loop_NTPase"/>
</dbReference>
<keyword evidence="5" id="KW-0378">Hydrolase</keyword>